<feature type="region of interest" description="Disordered" evidence="5">
    <location>
        <begin position="70"/>
        <end position="133"/>
    </location>
</feature>
<evidence type="ECO:0000313" key="8">
    <source>
        <dbReference type="EMBL" id="WFC95661.1"/>
    </source>
</evidence>
<name>A0AAF0DTY7_9BASI</name>
<feature type="compositionally biased region" description="Basic and acidic residues" evidence="5">
    <location>
        <begin position="573"/>
        <end position="586"/>
    </location>
</feature>
<feature type="compositionally biased region" description="Basic and acidic residues" evidence="5">
    <location>
        <begin position="383"/>
        <end position="392"/>
    </location>
</feature>
<comment type="similarity">
    <text evidence="2">Belongs to the ESF1 family.</text>
</comment>
<evidence type="ECO:0000256" key="1">
    <source>
        <dbReference type="ARBA" id="ARBA00004604"/>
    </source>
</evidence>
<feature type="compositionally biased region" description="Basic residues" evidence="5">
    <location>
        <begin position="685"/>
        <end position="701"/>
    </location>
</feature>
<feature type="region of interest" description="Disordered" evidence="5">
    <location>
        <begin position="655"/>
        <end position="701"/>
    </location>
</feature>
<sequence length="701" mass="78314">MAPSTGRASDARFAHARTDPRFRRARRDDTKVVLDDRFKDVLQKKKGRALDRFGRHTRNDNEELRRMYRLEAAPGDAARGEVELESSSDEEDDEEDEEDDDDDEGPVVIGRQDAVRRAEAYESDDSIDLNEEDEFDPEVVAALDRQAAAPAREREAVARGDDTCRLAVVNMDWDHVHARDLYKVFASLVHPHATRTADEVLHAPKGRAGAHDALTAIRGQVRSVRVYVSDFGRERLAKEDVEGPPRAIFKSASAKDAVYGAEEGAEFDEDALRTYQLERLRYYYAIATFDSKESARFVYNEIDGTEMERSANVFDLRFVPDDMTFPDGEEGRDADFRDEATHDPAHYEGLDYKTDALRHSRVRLTWDQDDPRRSKVTQAAHRNAHELHDDDVRTYLASDSEDDDSAHAQSRDKLRSLLTAGQPSAFDDADDEESMYAPKSRANEGEMQITFVPALAPGASAKPAEDETTIERYLRKQKEKRERKKAKARTAEAGAADAGQPAEPVAEGELTFDDPFFASNDGDLEAALAAETGAEPRKERKARKGRKEPREPDAPAADAGADAGADADAGSDAEQHFSLHDIVRAEKRQHKKLSKQQRKREARRDAERTPLTQPSFTMDTEDPRFAAIKDDYRFAIDPHHPGFVKTAGMQQLLDASRAAHAKHTDAASAAPAARPSELASLVSSVKRHGAPSDRRTKRPRS</sequence>
<dbReference type="InterPro" id="IPR056750">
    <property type="entry name" value="RRM_ESF1"/>
</dbReference>
<feature type="domain" description="ESF1 RRM" evidence="7">
    <location>
        <begin position="163"/>
        <end position="327"/>
    </location>
</feature>
<evidence type="ECO:0000256" key="4">
    <source>
        <dbReference type="ARBA" id="ARBA00023242"/>
    </source>
</evidence>
<dbReference type="PANTHER" id="PTHR12202:SF0">
    <property type="entry name" value="ESF1 HOMOLOG"/>
    <property type="match status" value="1"/>
</dbReference>
<dbReference type="PANTHER" id="PTHR12202">
    <property type="entry name" value="ESF1 HOMOLOG"/>
    <property type="match status" value="1"/>
</dbReference>
<comment type="subcellular location">
    <subcellularLocation>
        <location evidence="1">Nucleus</location>
        <location evidence="1">Nucleolus</location>
    </subcellularLocation>
</comment>
<feature type="compositionally biased region" description="Basic and acidic residues" evidence="5">
    <location>
        <begin position="463"/>
        <end position="480"/>
    </location>
</feature>
<feature type="domain" description="NUC153" evidence="6">
    <location>
        <begin position="622"/>
        <end position="650"/>
    </location>
</feature>
<dbReference type="Pfam" id="PF25121">
    <property type="entry name" value="RRM_ESF1"/>
    <property type="match status" value="1"/>
</dbReference>
<feature type="compositionally biased region" description="Low complexity" evidence="5">
    <location>
        <begin position="666"/>
        <end position="681"/>
    </location>
</feature>
<reference evidence="8" key="1">
    <citation type="submission" date="2023-03" db="EMBL/GenBank/DDBJ databases">
        <title>Mating type loci evolution in Malassezia.</title>
        <authorList>
            <person name="Coelho M.A."/>
        </authorList>
    </citation>
    <scope>NUCLEOTIDE SEQUENCE</scope>
    <source>
        <strain evidence="8">CBS 14135</strain>
    </source>
</reference>
<dbReference type="GO" id="GO:0005730">
    <property type="term" value="C:nucleolus"/>
    <property type="evidence" value="ECO:0007669"/>
    <property type="project" value="UniProtKB-SubCell"/>
</dbReference>
<dbReference type="GO" id="GO:0006364">
    <property type="term" value="P:rRNA processing"/>
    <property type="evidence" value="ECO:0007669"/>
    <property type="project" value="InterPro"/>
</dbReference>
<evidence type="ECO:0000256" key="2">
    <source>
        <dbReference type="ARBA" id="ARBA00009087"/>
    </source>
</evidence>
<dbReference type="GO" id="GO:0003723">
    <property type="term" value="F:RNA binding"/>
    <property type="evidence" value="ECO:0007669"/>
    <property type="project" value="TreeGrafter"/>
</dbReference>
<dbReference type="Proteomes" id="UP001216638">
    <property type="component" value="Chromosome 2"/>
</dbReference>
<feature type="region of interest" description="Disordered" evidence="5">
    <location>
        <begin position="369"/>
        <end position="392"/>
    </location>
</feature>
<keyword evidence="4" id="KW-0539">Nucleus</keyword>
<dbReference type="InterPro" id="IPR012580">
    <property type="entry name" value="NUC153"/>
</dbReference>
<dbReference type="EMBL" id="CP119952">
    <property type="protein sequence ID" value="WFC95661.1"/>
    <property type="molecule type" value="Genomic_DNA"/>
</dbReference>
<feature type="compositionally biased region" description="Low complexity" evidence="5">
    <location>
        <begin position="554"/>
        <end position="572"/>
    </location>
</feature>
<keyword evidence="9" id="KW-1185">Reference proteome</keyword>
<gene>
    <name evidence="8" type="primary">ESF1</name>
    <name evidence="8" type="ORF">MBRA1_002314</name>
</gene>
<feature type="region of interest" description="Disordered" evidence="5">
    <location>
        <begin position="1"/>
        <end position="26"/>
    </location>
</feature>
<dbReference type="InterPro" id="IPR039754">
    <property type="entry name" value="Esf1"/>
</dbReference>
<evidence type="ECO:0000256" key="5">
    <source>
        <dbReference type="SAM" id="MobiDB-lite"/>
    </source>
</evidence>
<dbReference type="AlphaFoldDB" id="A0AAF0DTY7"/>
<feature type="compositionally biased region" description="Acidic residues" evidence="5">
    <location>
        <begin position="121"/>
        <end position="133"/>
    </location>
</feature>
<protein>
    <submittedName>
        <fullName evidence="8">Pre-rRNA-processing protein esf1</fullName>
    </submittedName>
</protein>
<accession>A0AAF0DTY7</accession>
<evidence type="ECO:0000259" key="7">
    <source>
        <dbReference type="Pfam" id="PF25121"/>
    </source>
</evidence>
<proteinExistence type="inferred from homology"/>
<organism evidence="8 9">
    <name type="scientific">Malassezia brasiliensis</name>
    <dbReference type="NCBI Taxonomy" id="1821822"/>
    <lineage>
        <taxon>Eukaryota</taxon>
        <taxon>Fungi</taxon>
        <taxon>Dikarya</taxon>
        <taxon>Basidiomycota</taxon>
        <taxon>Ustilaginomycotina</taxon>
        <taxon>Malasseziomycetes</taxon>
        <taxon>Malasseziales</taxon>
        <taxon>Malasseziaceae</taxon>
        <taxon>Malassezia</taxon>
    </lineage>
</organism>
<feature type="compositionally biased region" description="Acidic residues" evidence="5">
    <location>
        <begin position="83"/>
        <end position="105"/>
    </location>
</feature>
<feature type="compositionally biased region" description="Basic and acidic residues" evidence="5">
    <location>
        <begin position="9"/>
        <end position="26"/>
    </location>
</feature>
<evidence type="ECO:0000256" key="3">
    <source>
        <dbReference type="ARBA" id="ARBA00023054"/>
    </source>
</evidence>
<dbReference type="Pfam" id="PF08159">
    <property type="entry name" value="NUC153"/>
    <property type="match status" value="1"/>
</dbReference>
<feature type="compositionally biased region" description="Basic residues" evidence="5">
    <location>
        <begin position="587"/>
        <end position="601"/>
    </location>
</feature>
<feature type="compositionally biased region" description="Low complexity" evidence="5">
    <location>
        <begin position="491"/>
        <end position="504"/>
    </location>
</feature>
<evidence type="ECO:0000313" key="9">
    <source>
        <dbReference type="Proteomes" id="UP001216638"/>
    </source>
</evidence>
<keyword evidence="3" id="KW-0175">Coiled coil</keyword>
<feature type="region of interest" description="Disordered" evidence="5">
    <location>
        <begin position="421"/>
        <end position="622"/>
    </location>
</feature>
<evidence type="ECO:0000259" key="6">
    <source>
        <dbReference type="Pfam" id="PF08159"/>
    </source>
</evidence>